<evidence type="ECO:0000256" key="10">
    <source>
        <dbReference type="ARBA" id="ARBA00022989"/>
    </source>
</evidence>
<evidence type="ECO:0000313" key="15">
    <source>
        <dbReference type="Proteomes" id="UP000315673"/>
    </source>
</evidence>
<keyword evidence="11" id="KW-0811">Translocation</keyword>
<evidence type="ECO:0000256" key="12">
    <source>
        <dbReference type="ARBA" id="ARBA00023136"/>
    </source>
</evidence>
<dbReference type="Proteomes" id="UP000315673">
    <property type="component" value="Chromosome"/>
</dbReference>
<keyword evidence="10 13" id="KW-1133">Transmembrane helix</keyword>
<evidence type="ECO:0000256" key="2">
    <source>
        <dbReference type="ARBA" id="ARBA00004162"/>
    </source>
</evidence>
<dbReference type="NCBIfam" id="TIGR00739">
    <property type="entry name" value="yajC"/>
    <property type="match status" value="1"/>
</dbReference>
<reference evidence="14 15" key="1">
    <citation type="submission" date="2019-07" db="EMBL/GenBank/DDBJ databases">
        <title>Full genome sequence of Sphingomonas sp. 4R-6-7(HKS19).</title>
        <authorList>
            <person name="Im W.-T."/>
        </authorList>
    </citation>
    <scope>NUCLEOTIDE SEQUENCE [LARGE SCALE GENOMIC DNA]</scope>
    <source>
        <strain evidence="14 15">HKS19</strain>
    </source>
</reference>
<proteinExistence type="inferred from homology"/>
<keyword evidence="15" id="KW-1185">Reference proteome</keyword>
<dbReference type="KEGG" id="spai:FPZ24_02205"/>
<evidence type="ECO:0000256" key="9">
    <source>
        <dbReference type="ARBA" id="ARBA00022927"/>
    </source>
</evidence>
<evidence type="ECO:0000313" key="14">
    <source>
        <dbReference type="EMBL" id="QDZ06433.1"/>
    </source>
</evidence>
<dbReference type="PRINTS" id="PR01853">
    <property type="entry name" value="YAJCTRNLCASE"/>
</dbReference>
<evidence type="ECO:0000256" key="3">
    <source>
        <dbReference type="ARBA" id="ARBA00006742"/>
    </source>
</evidence>
<dbReference type="AlphaFoldDB" id="A0A5B8LED7"/>
<comment type="similarity">
    <text evidence="3">Belongs to the YajC family.</text>
</comment>
<evidence type="ECO:0000256" key="11">
    <source>
        <dbReference type="ARBA" id="ARBA00023010"/>
    </source>
</evidence>
<gene>
    <name evidence="14" type="primary">yajC</name>
    <name evidence="14" type="ORF">FPZ24_02205</name>
</gene>
<evidence type="ECO:0000256" key="4">
    <source>
        <dbReference type="ARBA" id="ARBA00011718"/>
    </source>
</evidence>
<comment type="subunit">
    <text evidence="4">Part of the SecDF-YidC-YajC translocase complex. The SecDF-YidC-YajC translocase forms a supercomplex with SecYEG, called the holo-translocon (HTL).</text>
</comment>
<dbReference type="GO" id="GO:0015031">
    <property type="term" value="P:protein transport"/>
    <property type="evidence" value="ECO:0007669"/>
    <property type="project" value="UniProtKB-KW"/>
</dbReference>
<dbReference type="EMBL" id="CP042306">
    <property type="protein sequence ID" value="QDZ06433.1"/>
    <property type="molecule type" value="Genomic_DNA"/>
</dbReference>
<dbReference type="OrthoDB" id="9811406at2"/>
<keyword evidence="8 13" id="KW-0812">Transmembrane</keyword>
<accession>A0A5B8LED7</accession>
<comment type="subcellular location">
    <subcellularLocation>
        <location evidence="2">Cell membrane</location>
        <topology evidence="2">Single-pass membrane protein</topology>
    </subcellularLocation>
</comment>
<sequence length="115" mass="12186">MFIPSAYAQTAGAAGSSADPFGGSMLFFGQILLIGVVFYFLMIRPQQRRAKELRTAIDSLKKNDQVITTGGILGKVVKAGDVYVEVEVAPNVKVQVVKGAISEVISPTTAKPAND</sequence>
<dbReference type="InterPro" id="IPR003849">
    <property type="entry name" value="Preprotein_translocase_YajC"/>
</dbReference>
<keyword evidence="12 13" id="KW-0472">Membrane</keyword>
<protein>
    <recommendedName>
        <fullName evidence="5">Sec translocon accessory complex subunit YajC</fullName>
    </recommendedName>
</protein>
<evidence type="ECO:0000256" key="6">
    <source>
        <dbReference type="ARBA" id="ARBA00022448"/>
    </source>
</evidence>
<evidence type="ECO:0000256" key="7">
    <source>
        <dbReference type="ARBA" id="ARBA00022475"/>
    </source>
</evidence>
<dbReference type="PANTHER" id="PTHR33909">
    <property type="entry name" value="SEC TRANSLOCON ACCESSORY COMPLEX SUBUNIT YAJC"/>
    <property type="match status" value="1"/>
</dbReference>
<name>A0A5B8LED7_9SPHN</name>
<comment type="function">
    <text evidence="1">The SecYEG-SecDF-YajC-YidC holo-translocon (HTL) protein secretase/insertase is a supercomplex required for protein secretion, insertion of proteins into membranes, and assembly of membrane protein complexes. While the SecYEG complex is essential for assembly of a number of proteins and complexes, the SecDF-YajC-YidC subcomplex facilitates these functions.</text>
</comment>
<evidence type="ECO:0000256" key="1">
    <source>
        <dbReference type="ARBA" id="ARBA00002061"/>
    </source>
</evidence>
<evidence type="ECO:0000256" key="5">
    <source>
        <dbReference type="ARBA" id="ARBA00014962"/>
    </source>
</evidence>
<dbReference type="SMART" id="SM01323">
    <property type="entry name" value="YajC"/>
    <property type="match status" value="1"/>
</dbReference>
<evidence type="ECO:0000256" key="13">
    <source>
        <dbReference type="SAM" id="Phobius"/>
    </source>
</evidence>
<dbReference type="PANTHER" id="PTHR33909:SF1">
    <property type="entry name" value="SEC TRANSLOCON ACCESSORY COMPLEX SUBUNIT YAJC"/>
    <property type="match status" value="1"/>
</dbReference>
<feature type="transmembrane region" description="Helical" evidence="13">
    <location>
        <begin position="20"/>
        <end position="41"/>
    </location>
</feature>
<dbReference type="Pfam" id="PF02699">
    <property type="entry name" value="YajC"/>
    <property type="match status" value="1"/>
</dbReference>
<dbReference type="GO" id="GO:0005886">
    <property type="term" value="C:plasma membrane"/>
    <property type="evidence" value="ECO:0007669"/>
    <property type="project" value="UniProtKB-SubCell"/>
</dbReference>
<evidence type="ECO:0000256" key="8">
    <source>
        <dbReference type="ARBA" id="ARBA00022692"/>
    </source>
</evidence>
<dbReference type="RefSeq" id="WP_146569517.1">
    <property type="nucleotide sequence ID" value="NZ_CP042306.1"/>
</dbReference>
<keyword evidence="6" id="KW-0813">Transport</keyword>
<organism evidence="14 15">
    <name type="scientific">Sphingomonas panacisoli</name>
    <dbReference type="NCBI Taxonomy" id="1813879"/>
    <lineage>
        <taxon>Bacteria</taxon>
        <taxon>Pseudomonadati</taxon>
        <taxon>Pseudomonadota</taxon>
        <taxon>Alphaproteobacteria</taxon>
        <taxon>Sphingomonadales</taxon>
        <taxon>Sphingomonadaceae</taxon>
        <taxon>Sphingomonas</taxon>
    </lineage>
</organism>
<keyword evidence="9" id="KW-0653">Protein transport</keyword>
<keyword evidence="7" id="KW-1003">Cell membrane</keyword>